<organism evidence="2">
    <name type="scientific">Amphimedon queenslandica</name>
    <name type="common">Sponge</name>
    <dbReference type="NCBI Taxonomy" id="400682"/>
    <lineage>
        <taxon>Eukaryota</taxon>
        <taxon>Metazoa</taxon>
        <taxon>Porifera</taxon>
        <taxon>Demospongiae</taxon>
        <taxon>Heteroscleromorpha</taxon>
        <taxon>Haplosclerida</taxon>
        <taxon>Niphatidae</taxon>
        <taxon>Amphimedon</taxon>
    </lineage>
</organism>
<proteinExistence type="predicted"/>
<protein>
    <submittedName>
        <fullName evidence="2">Uncharacterized protein</fullName>
    </submittedName>
</protein>
<dbReference type="EnsemblMetazoa" id="Aqu2.1.11065_001">
    <property type="protein sequence ID" value="Aqu2.1.11065_001"/>
    <property type="gene ID" value="Aqu2.1.11065"/>
</dbReference>
<name>A0A1X7T9U0_AMPQE</name>
<sequence>MTTESSSPVEKKGRSRPRKIPKCRYCCAVSPLKDLVQDQLASFQKCLSDLESEFKAQIDELQESVALLREQAERQHPGSLPAALVPEGGHDLSDPVSSNSQ</sequence>
<dbReference type="InParanoid" id="A0A1X7T9U0"/>
<evidence type="ECO:0000256" key="1">
    <source>
        <dbReference type="SAM" id="MobiDB-lite"/>
    </source>
</evidence>
<evidence type="ECO:0000313" key="2">
    <source>
        <dbReference type="EnsemblMetazoa" id="Aqu2.1.11065_001"/>
    </source>
</evidence>
<dbReference type="AlphaFoldDB" id="A0A1X7T9U0"/>
<accession>A0A1X7T9U0</accession>
<reference evidence="2" key="1">
    <citation type="submission" date="2017-05" db="UniProtKB">
        <authorList>
            <consortium name="EnsemblMetazoa"/>
        </authorList>
    </citation>
    <scope>IDENTIFICATION</scope>
</reference>
<feature type="region of interest" description="Disordered" evidence="1">
    <location>
        <begin position="73"/>
        <end position="101"/>
    </location>
</feature>